<name>A0ABM6UXU9_9GAMM</name>
<accession>A0ABM6UXU9</accession>
<dbReference type="EMBL" id="CP028487">
    <property type="protein sequence ID" value="AVX39754.1"/>
    <property type="molecule type" value="Genomic_DNA"/>
</dbReference>
<proteinExistence type="predicted"/>
<dbReference type="Pfam" id="PF18742">
    <property type="entry name" value="DpnII-MboI"/>
    <property type="match status" value="1"/>
</dbReference>
<evidence type="ECO:0000313" key="2">
    <source>
        <dbReference type="Proteomes" id="UP000240908"/>
    </source>
</evidence>
<evidence type="ECO:0000313" key="1">
    <source>
        <dbReference type="EMBL" id="AVX39754.1"/>
    </source>
</evidence>
<protein>
    <submittedName>
        <fullName evidence="1">Transposase</fullName>
    </submittedName>
</protein>
<reference evidence="2" key="1">
    <citation type="journal article" date="2018" name="Genome Announc.">
        <title>First complete genome sequence of Yersinia massiliensis.</title>
        <authorList>
            <person name="Thomas M.C."/>
            <person name="Arling V."/>
            <person name="Goji N."/>
            <person name="Janzen T.W."/>
            <person name="Duceppe M.-O."/>
            <person name="Mathews A."/>
            <person name="Carrillo C."/>
            <person name="Amoako K."/>
        </authorList>
    </citation>
    <scope>NUCLEOTIDE SEQUENCE [LARGE SCALE GENOMIC DNA]</scope>
    <source>
        <strain evidence="2">GTA</strain>
    </source>
</reference>
<dbReference type="RefSeq" id="WP_108088111.1">
    <property type="nucleotide sequence ID" value="NZ_CP028487.1"/>
</dbReference>
<dbReference type="Proteomes" id="UP000240908">
    <property type="component" value="Chromosome"/>
</dbReference>
<gene>
    <name evidence="1" type="ORF">DA391_20105</name>
</gene>
<keyword evidence="2" id="KW-1185">Reference proteome</keyword>
<organism evidence="1 2">
    <name type="scientific">Yersinia massiliensis</name>
    <dbReference type="NCBI Taxonomy" id="419257"/>
    <lineage>
        <taxon>Bacteria</taxon>
        <taxon>Pseudomonadati</taxon>
        <taxon>Pseudomonadota</taxon>
        <taxon>Gammaproteobacteria</taxon>
        <taxon>Enterobacterales</taxon>
        <taxon>Yersiniaceae</taxon>
        <taxon>Yersinia</taxon>
    </lineage>
</organism>
<sequence>MRLSRSLCKVVGDVIANTGSHAALDSLFLSSGAPGEPPAGSHSTKWKDWLYLAGQDPETDSLSVLGGVIEEFMDLPPKNGSPEYLEWKEKREKIEAVLEENGLRYYRFGRVLPQGHIHPNSMNYADTITTYQQPVMPEKVEILLERLVKGLQRAMHPLTHRRKGSQSLSFSNEYDVQDLLHVLLRPWVQDIRPEEFTPSYAGSSTRMDFLLPAHKLVLETKIVRDRSHAKKIGDELIIDIEHYRRHMDCKDLWCVIYDPNQLITNSEGLKSDLEGKRASKDGELIVKVFVL</sequence>